<dbReference type="RefSeq" id="WP_137115451.1">
    <property type="nucleotide sequence ID" value="NZ_CP032321.1"/>
</dbReference>
<comment type="function">
    <text evidence="13">Glucanases play a role in cell expansion during growth, in cell-cell fusion during mating, and in spore release during sporulation. This enzyme may be involved in beta-glucan degradation. Active on laminarin and lichenan.</text>
</comment>
<feature type="transmembrane region" description="Helical" evidence="16">
    <location>
        <begin position="455"/>
        <end position="472"/>
    </location>
</feature>
<keyword evidence="6" id="KW-0732">Signal</keyword>
<sequence>MRFITILAVLLVAGLANFAVWSLPNQPVPLDPPPGGKLKSVSFAPFRDGQSPLTQKFPSTEQIDEDLAALAPQVAGVRTYTSLEGLEVVPELARRHGMQVTMGAWLSSRLDKNEKEVASLIDLANRYPDVITRVIVGNEVLLRRELTPEQVAGYIDRVKAAVKQPVSYADVWEWWLKYPQIADHVDYLTIHLLPYWEDVPTDVAGAMERIRGSYRTIAQRFPGKPILVGETGWPTEGRSRGAAVTGLVNKAKFVNGFVRLAEQEGFDYNVIEAFDQGWKAKLEGTVGGHWGLYTADRQAKFALAGPVVENRQWRLLFGVSSGLALALVIGLTLRGRPLTAGAFAALAFLAQALSTLYVHAVWGALHGKHYPQDVALSVVMLAATGVLSMAVLLAARRALGSGGLALEPLAPLRGRPALSRLETVGKAAAVVLALLGIVWSFLIVFDGRYRDFPNWYFALPALGLLALGAMRATRRPEGTGALAAWGIGGLFRPAVPVADSLVADLPAKGLCGAVRRLPLETALAVLLLLGALLTVLAEGVVPMESLIYGQLPFLEALHEVVWTSPNWEALSWAGLQLLLAVPYAAAVLAARRGEAARAGYQWVRIAGQ</sequence>
<gene>
    <name evidence="17" type="ORF">D3093_10535</name>
</gene>
<dbReference type="AlphaFoldDB" id="A0A4D8PA16"/>
<evidence type="ECO:0000256" key="14">
    <source>
        <dbReference type="ARBA" id="ARBA00042373"/>
    </source>
</evidence>
<dbReference type="InterPro" id="IPR000490">
    <property type="entry name" value="Glyco_hydro_17"/>
</dbReference>
<evidence type="ECO:0000256" key="2">
    <source>
        <dbReference type="ARBA" id="ARBA00004236"/>
    </source>
</evidence>
<dbReference type="GO" id="GO:0071555">
    <property type="term" value="P:cell wall organization"/>
    <property type="evidence" value="ECO:0007669"/>
    <property type="project" value="UniProtKB-KW"/>
</dbReference>
<evidence type="ECO:0000256" key="15">
    <source>
        <dbReference type="ARBA" id="ARBA00043078"/>
    </source>
</evidence>
<keyword evidence="10" id="KW-0119">Carbohydrate metabolism</keyword>
<evidence type="ECO:0000256" key="1">
    <source>
        <dbReference type="ARBA" id="ARBA00004191"/>
    </source>
</evidence>
<dbReference type="InterPro" id="IPR017853">
    <property type="entry name" value="GH"/>
</dbReference>
<keyword evidence="8 16" id="KW-0472">Membrane</keyword>
<keyword evidence="9" id="KW-0325">Glycoprotein</keyword>
<dbReference type="PANTHER" id="PTHR16631">
    <property type="entry name" value="GLUCAN 1,3-BETA-GLUCOSIDASE"/>
    <property type="match status" value="1"/>
</dbReference>
<dbReference type="Gene3D" id="3.20.20.80">
    <property type="entry name" value="Glycosidases"/>
    <property type="match status" value="1"/>
</dbReference>
<evidence type="ECO:0000256" key="13">
    <source>
        <dbReference type="ARBA" id="ARBA00037649"/>
    </source>
</evidence>
<keyword evidence="16" id="KW-1133">Transmembrane helix</keyword>
<feature type="transmembrane region" description="Helical" evidence="16">
    <location>
        <begin position="374"/>
        <end position="395"/>
    </location>
</feature>
<keyword evidence="5" id="KW-0964">Secreted</keyword>
<evidence type="ECO:0000256" key="16">
    <source>
        <dbReference type="SAM" id="Phobius"/>
    </source>
</evidence>
<keyword evidence="7 17" id="KW-0378">Hydrolase</keyword>
<feature type="transmembrane region" description="Helical" evidence="16">
    <location>
        <begin position="340"/>
        <end position="362"/>
    </location>
</feature>
<dbReference type="PANTHER" id="PTHR16631:SF17">
    <property type="entry name" value="GLUCAN ENDO-1,3-BETA-GLUCOSIDASE BTGC"/>
    <property type="match status" value="1"/>
</dbReference>
<dbReference type="GO" id="GO:0000272">
    <property type="term" value="P:polysaccharide catabolic process"/>
    <property type="evidence" value="ECO:0007669"/>
    <property type="project" value="UniProtKB-KW"/>
</dbReference>
<dbReference type="Proteomes" id="UP000298595">
    <property type="component" value="Chromosome"/>
</dbReference>
<evidence type="ECO:0000256" key="3">
    <source>
        <dbReference type="ARBA" id="ARBA00022475"/>
    </source>
</evidence>
<evidence type="ECO:0000256" key="10">
    <source>
        <dbReference type="ARBA" id="ARBA00023277"/>
    </source>
</evidence>
<feature type="transmembrane region" description="Helical" evidence="16">
    <location>
        <begin position="313"/>
        <end position="333"/>
    </location>
</feature>
<evidence type="ECO:0000256" key="9">
    <source>
        <dbReference type="ARBA" id="ARBA00023180"/>
    </source>
</evidence>
<reference evidence="17 18" key="1">
    <citation type="submission" date="2018-09" db="EMBL/GenBank/DDBJ databases">
        <title>Whole genome based analysis of evolution and adaptive divergence in Indian and Brazilian strains of Azospirillum brasilense.</title>
        <authorList>
            <person name="Singh C."/>
            <person name="Tripathi A.K."/>
        </authorList>
    </citation>
    <scope>NUCLEOTIDE SEQUENCE [LARGE SCALE GENOMIC DNA]</scope>
    <source>
        <strain evidence="17 18">MTCC4035</strain>
    </source>
</reference>
<accession>A0A4D8PA16</accession>
<name>A0A4D8PA16_9PROT</name>
<evidence type="ECO:0000313" key="18">
    <source>
        <dbReference type="Proteomes" id="UP000298595"/>
    </source>
</evidence>
<evidence type="ECO:0000313" key="17">
    <source>
        <dbReference type="EMBL" id="QCN95662.1"/>
    </source>
</evidence>
<proteinExistence type="predicted"/>
<dbReference type="EMBL" id="CP032321">
    <property type="protein sequence ID" value="QCN95662.1"/>
    <property type="molecule type" value="Genomic_DNA"/>
</dbReference>
<evidence type="ECO:0000256" key="6">
    <source>
        <dbReference type="ARBA" id="ARBA00022729"/>
    </source>
</evidence>
<keyword evidence="16" id="KW-0812">Transmembrane</keyword>
<evidence type="ECO:0000256" key="4">
    <source>
        <dbReference type="ARBA" id="ARBA00022512"/>
    </source>
</evidence>
<evidence type="ECO:0000256" key="5">
    <source>
        <dbReference type="ARBA" id="ARBA00022525"/>
    </source>
</evidence>
<keyword evidence="12" id="KW-0624">Polysaccharide degradation</keyword>
<feature type="transmembrane region" description="Helical" evidence="16">
    <location>
        <begin position="569"/>
        <end position="590"/>
    </location>
</feature>
<dbReference type="GO" id="GO:0005886">
    <property type="term" value="C:plasma membrane"/>
    <property type="evidence" value="ECO:0007669"/>
    <property type="project" value="UniProtKB-SubCell"/>
</dbReference>
<protein>
    <recommendedName>
        <fullName evidence="15">Endo-1,3-beta-glucanase btgC</fullName>
    </recommendedName>
    <alternativeName>
        <fullName evidence="14">Laminarinase btgC</fullName>
    </alternativeName>
</protein>
<dbReference type="SUPFAM" id="SSF51445">
    <property type="entry name" value="(Trans)glycosidases"/>
    <property type="match status" value="1"/>
</dbReference>
<dbReference type="KEGG" id="aare:D3093_10535"/>
<evidence type="ECO:0000256" key="12">
    <source>
        <dbReference type="ARBA" id="ARBA00023326"/>
    </source>
</evidence>
<comment type="subcellular location">
    <subcellularLocation>
        <location evidence="2">Cell membrane</location>
    </subcellularLocation>
    <subcellularLocation>
        <location evidence="1">Secreted</location>
        <location evidence="1">Cell wall</location>
    </subcellularLocation>
</comment>
<organism evidence="17 18">
    <name type="scientific">Azospirillum argentinense</name>
    <dbReference type="NCBI Taxonomy" id="2970906"/>
    <lineage>
        <taxon>Bacteria</taxon>
        <taxon>Pseudomonadati</taxon>
        <taxon>Pseudomonadota</taxon>
        <taxon>Alphaproteobacteria</taxon>
        <taxon>Rhodospirillales</taxon>
        <taxon>Azospirillaceae</taxon>
        <taxon>Azospirillum</taxon>
    </lineage>
</organism>
<evidence type="ECO:0000256" key="8">
    <source>
        <dbReference type="ARBA" id="ARBA00023136"/>
    </source>
</evidence>
<evidence type="ECO:0000256" key="11">
    <source>
        <dbReference type="ARBA" id="ARBA00023316"/>
    </source>
</evidence>
<feature type="transmembrane region" description="Helical" evidence="16">
    <location>
        <begin position="523"/>
        <end position="549"/>
    </location>
</feature>
<feature type="transmembrane region" description="Helical" evidence="16">
    <location>
        <begin position="423"/>
        <end position="443"/>
    </location>
</feature>
<evidence type="ECO:0000256" key="7">
    <source>
        <dbReference type="ARBA" id="ARBA00022801"/>
    </source>
</evidence>
<dbReference type="Pfam" id="PF00332">
    <property type="entry name" value="Glyco_hydro_17"/>
    <property type="match status" value="1"/>
</dbReference>
<keyword evidence="4" id="KW-0134">Cell wall</keyword>
<dbReference type="InterPro" id="IPR050732">
    <property type="entry name" value="Beta-glucan_modifiers"/>
</dbReference>
<dbReference type="GO" id="GO:0004553">
    <property type="term" value="F:hydrolase activity, hydrolyzing O-glycosyl compounds"/>
    <property type="evidence" value="ECO:0007669"/>
    <property type="project" value="InterPro"/>
</dbReference>
<keyword evidence="3" id="KW-1003">Cell membrane</keyword>
<keyword evidence="11" id="KW-0961">Cell wall biogenesis/degradation</keyword>